<dbReference type="GO" id="GO:0009061">
    <property type="term" value="P:anaerobic respiration"/>
    <property type="evidence" value="ECO:0007669"/>
    <property type="project" value="TreeGrafter"/>
</dbReference>
<organism evidence="6">
    <name type="scientific">marine sediment metagenome</name>
    <dbReference type="NCBI Taxonomy" id="412755"/>
    <lineage>
        <taxon>unclassified sequences</taxon>
        <taxon>metagenomes</taxon>
        <taxon>ecological metagenomes</taxon>
    </lineage>
</organism>
<name>X1J645_9ZZZZ</name>
<gene>
    <name evidence="6" type="ORF">S03H2_50434</name>
</gene>
<dbReference type="SUPFAM" id="SSF53706">
    <property type="entry name" value="Formate dehydrogenase/DMSO reductase, domains 1-3"/>
    <property type="match status" value="1"/>
</dbReference>
<evidence type="ECO:0000256" key="1">
    <source>
        <dbReference type="ARBA" id="ARBA00001942"/>
    </source>
</evidence>
<dbReference type="InterPro" id="IPR050612">
    <property type="entry name" value="Prok_Mopterin_Oxidored"/>
</dbReference>
<comment type="caution">
    <text evidence="6">The sequence shown here is derived from an EMBL/GenBank/DDBJ whole genome shotgun (WGS) entry which is preliminary data.</text>
</comment>
<evidence type="ECO:0000259" key="5">
    <source>
        <dbReference type="Pfam" id="PF21423"/>
    </source>
</evidence>
<proteinExistence type="predicted"/>
<keyword evidence="3" id="KW-0560">Oxidoreductase</keyword>
<feature type="domain" description="Molybdopterin oxidoreductase" evidence="4">
    <location>
        <begin position="44"/>
        <end position="101"/>
    </location>
</feature>
<dbReference type="InterPro" id="IPR049032">
    <property type="entry name" value="AhtL-like_N"/>
</dbReference>
<comment type="cofactor">
    <cofactor evidence="1">
        <name>Mo-bis(molybdopterin guanine dinucleotide)</name>
        <dbReference type="ChEBI" id="CHEBI:60539"/>
    </cofactor>
</comment>
<evidence type="ECO:0000259" key="4">
    <source>
        <dbReference type="Pfam" id="PF00384"/>
    </source>
</evidence>
<dbReference type="EMBL" id="BARU01031928">
    <property type="protein sequence ID" value="GAH65228.1"/>
    <property type="molecule type" value="Genomic_DNA"/>
</dbReference>
<reference evidence="6" key="1">
    <citation type="journal article" date="2014" name="Front. Microbiol.">
        <title>High frequency of phylogenetically diverse reductive dehalogenase-homologous genes in deep subseafloor sedimentary metagenomes.</title>
        <authorList>
            <person name="Kawai M."/>
            <person name="Futagami T."/>
            <person name="Toyoda A."/>
            <person name="Takaki Y."/>
            <person name="Nishi S."/>
            <person name="Hori S."/>
            <person name="Arai W."/>
            <person name="Tsubouchi T."/>
            <person name="Morono Y."/>
            <person name="Uchiyama I."/>
            <person name="Ito T."/>
            <person name="Fujiyama A."/>
            <person name="Inagaki F."/>
            <person name="Takami H."/>
        </authorList>
    </citation>
    <scope>NUCLEOTIDE SEQUENCE</scope>
    <source>
        <strain evidence="6">Expedition CK06-06</strain>
    </source>
</reference>
<dbReference type="GO" id="GO:0016491">
    <property type="term" value="F:oxidoreductase activity"/>
    <property type="evidence" value="ECO:0007669"/>
    <property type="project" value="UniProtKB-KW"/>
</dbReference>
<feature type="domain" description="Pyrogallol hydroxytransferase large subunit-like N-terminal" evidence="5">
    <location>
        <begin position="2"/>
        <end position="37"/>
    </location>
</feature>
<evidence type="ECO:0000256" key="2">
    <source>
        <dbReference type="ARBA" id="ARBA00022505"/>
    </source>
</evidence>
<evidence type="ECO:0000256" key="3">
    <source>
        <dbReference type="ARBA" id="ARBA00023002"/>
    </source>
</evidence>
<dbReference type="GO" id="GO:0009055">
    <property type="term" value="F:electron transfer activity"/>
    <property type="evidence" value="ECO:0007669"/>
    <property type="project" value="TreeGrafter"/>
</dbReference>
<dbReference type="GO" id="GO:0030288">
    <property type="term" value="C:outer membrane-bounded periplasmic space"/>
    <property type="evidence" value="ECO:0007669"/>
    <property type="project" value="TreeGrafter"/>
</dbReference>
<accession>X1J645</accession>
<dbReference type="AlphaFoldDB" id="X1J645"/>
<dbReference type="PANTHER" id="PTHR43742:SF10">
    <property type="entry name" value="TRIMETHYLAMINE-N-OXIDE REDUCTASE 2"/>
    <property type="match status" value="1"/>
</dbReference>
<dbReference type="PANTHER" id="PTHR43742">
    <property type="entry name" value="TRIMETHYLAMINE-N-OXIDE REDUCTASE"/>
    <property type="match status" value="1"/>
</dbReference>
<feature type="non-terminal residue" evidence="6">
    <location>
        <position position="123"/>
    </location>
</feature>
<dbReference type="Gene3D" id="2.20.25.340">
    <property type="match status" value="1"/>
</dbReference>
<dbReference type="Gene3D" id="3.40.50.740">
    <property type="match status" value="1"/>
</dbReference>
<protein>
    <submittedName>
        <fullName evidence="6">Uncharacterized protein</fullName>
    </submittedName>
</protein>
<keyword evidence="2" id="KW-0500">Molybdenum</keyword>
<evidence type="ECO:0000313" key="6">
    <source>
        <dbReference type="EMBL" id="GAH65228.1"/>
    </source>
</evidence>
<dbReference type="Pfam" id="PF00384">
    <property type="entry name" value="Molybdopterin"/>
    <property type="match status" value="1"/>
</dbReference>
<dbReference type="InterPro" id="IPR006656">
    <property type="entry name" value="Mopterin_OxRdtase"/>
</dbReference>
<sequence>MILDETDAPSWAIEAHGRKFFPPRKVALAPFTVAEKARVYSGNRIKYPLKRVDFDPDGDRHPEMRGKSGYERISWDKAIGIVAGEMKRIRTTYGPAAITAIRSSHHNWGYLSYKMGAFGKFFE</sequence>
<dbReference type="Pfam" id="PF21423">
    <property type="entry name" value="AhtL-like_1st"/>
    <property type="match status" value="1"/>
</dbReference>
<dbReference type="GO" id="GO:0030151">
    <property type="term" value="F:molybdenum ion binding"/>
    <property type="evidence" value="ECO:0007669"/>
    <property type="project" value="TreeGrafter"/>
</dbReference>